<feature type="coiled-coil region" evidence="1">
    <location>
        <begin position="496"/>
        <end position="530"/>
    </location>
</feature>
<gene>
    <name evidence="3" type="ORF">EC973_005568</name>
</gene>
<proteinExistence type="predicted"/>
<evidence type="ECO:0000256" key="1">
    <source>
        <dbReference type="SAM" id="Coils"/>
    </source>
</evidence>
<accession>A0A8H7BS13</accession>
<reference evidence="3" key="1">
    <citation type="submission" date="2020-01" db="EMBL/GenBank/DDBJ databases">
        <title>Genome Sequencing of Three Apophysomyces-Like Fungal Strains Confirms a Novel Fungal Genus in the Mucoromycota with divergent Burkholderia-like Endosymbiotic Bacteria.</title>
        <authorList>
            <person name="Stajich J.E."/>
            <person name="Macias A.M."/>
            <person name="Carter-House D."/>
            <person name="Lovett B."/>
            <person name="Kasson L.R."/>
            <person name="Berry K."/>
            <person name="Grigoriev I."/>
            <person name="Chang Y."/>
            <person name="Spatafora J."/>
            <person name="Kasson M.T."/>
        </authorList>
    </citation>
    <scope>NUCLEOTIDE SEQUENCE</scope>
    <source>
        <strain evidence="3">NRRL A-21654</strain>
    </source>
</reference>
<dbReference type="Proteomes" id="UP000605846">
    <property type="component" value="Unassembled WGS sequence"/>
</dbReference>
<organism evidence="3 4">
    <name type="scientific">Apophysomyces ossiformis</name>
    <dbReference type="NCBI Taxonomy" id="679940"/>
    <lineage>
        <taxon>Eukaryota</taxon>
        <taxon>Fungi</taxon>
        <taxon>Fungi incertae sedis</taxon>
        <taxon>Mucoromycota</taxon>
        <taxon>Mucoromycotina</taxon>
        <taxon>Mucoromycetes</taxon>
        <taxon>Mucorales</taxon>
        <taxon>Mucorineae</taxon>
        <taxon>Mucoraceae</taxon>
        <taxon>Apophysomyces</taxon>
    </lineage>
</organism>
<feature type="coiled-coil region" evidence="1">
    <location>
        <begin position="255"/>
        <end position="450"/>
    </location>
</feature>
<feature type="compositionally biased region" description="Basic and acidic residues" evidence="2">
    <location>
        <begin position="105"/>
        <end position="115"/>
    </location>
</feature>
<feature type="region of interest" description="Disordered" evidence="2">
    <location>
        <begin position="105"/>
        <end position="210"/>
    </location>
</feature>
<dbReference type="OrthoDB" id="5599619at2759"/>
<keyword evidence="4" id="KW-1185">Reference proteome</keyword>
<feature type="coiled-coil region" evidence="1">
    <location>
        <begin position="559"/>
        <end position="586"/>
    </location>
</feature>
<evidence type="ECO:0000256" key="2">
    <source>
        <dbReference type="SAM" id="MobiDB-lite"/>
    </source>
</evidence>
<feature type="compositionally biased region" description="Polar residues" evidence="2">
    <location>
        <begin position="116"/>
        <end position="143"/>
    </location>
</feature>
<keyword evidence="1" id="KW-0175">Coiled coil</keyword>
<dbReference type="EMBL" id="JABAYA010000032">
    <property type="protein sequence ID" value="KAF7728731.1"/>
    <property type="molecule type" value="Genomic_DNA"/>
</dbReference>
<evidence type="ECO:0000313" key="4">
    <source>
        <dbReference type="Proteomes" id="UP000605846"/>
    </source>
</evidence>
<comment type="caution">
    <text evidence="3">The sequence shown here is derived from an EMBL/GenBank/DDBJ whole genome shotgun (WGS) entry which is preliminary data.</text>
</comment>
<dbReference type="AlphaFoldDB" id="A0A8H7BS13"/>
<protein>
    <submittedName>
        <fullName evidence="3">Uncharacterized protein</fullName>
    </submittedName>
</protein>
<name>A0A8H7BS13_9FUNG</name>
<sequence length="670" mass="77782">MLQDDHSNTYPIHDHETEDYPDEEAMQQAMDEWLETYGMESRGTVTFQQWLEVINHYEDYYGTVVLTQPDRAALEPYFADNYNLEMSPKNFVDLIKAIRESRQKNFPVDDHRDNDTFPSQSVSPEPSTSATAFAVRQRSSNMLSYGPSRPRPLVRRRFGQDNEEDHDSVNTNDHSASEDHPSIPDNYDSSLRDEGIDQISSPQVGDRLSYNPRGMVADQAFHRKSNYLSHDIVESHEQDTLDDDQRSAEYDTTHVSQYKRQLQEAESDKAKLRRQVLDLQRQLRETTANYENMAIQQQNSMSRLQDQLNSMKQDMATQKSDISQYRAMEEDLQEQIADLHQQIRSYESDKLKQTQNYDKLREESAKKDEELSKLRKTITQKQEQLRSAEANFARATEEMNGLMQENKELRLLQRQMEDELENMHNIQKDCEDLQNENETLKSLIDRLKFDLDESRSRATTEQKGGKAKTLHLELSGGEQASEDGEEYDEIGEELLLEAKIKEALMVTEKLKDTEQERDDYKLKATSALRELDECKTSIDLSGYVTYELLIVQRQYLKSKEKLQRDNHVLQETIERLKKQFDKAKCDQETQTIIAAVMEQGIQHDEDHHPCVECISRSSGYEQLNEEVCKQSDMIQQIHLMARNSRYMGIGEEASSVITKQPGANFGKSDV</sequence>
<evidence type="ECO:0000313" key="3">
    <source>
        <dbReference type="EMBL" id="KAF7728731.1"/>
    </source>
</evidence>